<evidence type="ECO:0000259" key="2">
    <source>
        <dbReference type="Pfam" id="PF00465"/>
    </source>
</evidence>
<dbReference type="GO" id="GO:0004022">
    <property type="term" value="F:alcohol dehydrogenase (NAD+) activity"/>
    <property type="evidence" value="ECO:0007669"/>
    <property type="project" value="TreeGrafter"/>
</dbReference>
<dbReference type="Gene3D" id="1.20.1090.10">
    <property type="entry name" value="Dehydroquinate synthase-like - alpha domain"/>
    <property type="match status" value="1"/>
</dbReference>
<dbReference type="PANTHER" id="PTHR11496:SF107">
    <property type="entry name" value="ALCOHOL DEHYDROGENASE, PUTATIVE (AFU_ORTHOLOGUE AFUA_1G06800)-RELATED"/>
    <property type="match status" value="1"/>
</dbReference>
<name>A0AAD7JHK5_9AGAR</name>
<sequence>MSQETFRPAVPPYSGPLPLSRAPKALGSLFNNCDISYGLPFPTACAKHAEETFHAQRVFIIASSTLARTTSALDDLQAALGTKVVGVKSGLKAHTYFSDVIAIAQECRKLDADLIVTLGGGSLSDAAKMVSLILANDIKDSADMLSLPTSRTRDTLPPAKPPTVPVVCIATTLSAGEFTLGSGVTDDRDDKKHQFLFGKAIHLVIYDATFVTAHTPLSLLLQSGFRSVDHSVESFCSLYSNEVTEMHATMALQQLVPALLRCKADGETKADVEARLLCQLASINAIAASFRVYTPNGASHAIGHMLGPFGVGHGHTSCILLPATCKYNARHGANVDRQETLAGILWSVPEMRRLAESKGLVEGIADLGDLLDVLVCGLGMPRTLAEVGVGRDRLDQLAEYSVYDVWAATNPVPLTEKAQVMEILEMVTE</sequence>
<organism evidence="4 5">
    <name type="scientific">Mycena maculata</name>
    <dbReference type="NCBI Taxonomy" id="230809"/>
    <lineage>
        <taxon>Eukaryota</taxon>
        <taxon>Fungi</taxon>
        <taxon>Dikarya</taxon>
        <taxon>Basidiomycota</taxon>
        <taxon>Agaricomycotina</taxon>
        <taxon>Agaricomycetes</taxon>
        <taxon>Agaricomycetidae</taxon>
        <taxon>Agaricales</taxon>
        <taxon>Marasmiineae</taxon>
        <taxon>Mycenaceae</taxon>
        <taxon>Mycena</taxon>
    </lineage>
</organism>
<dbReference type="GO" id="GO:0046872">
    <property type="term" value="F:metal ion binding"/>
    <property type="evidence" value="ECO:0007669"/>
    <property type="project" value="InterPro"/>
</dbReference>
<evidence type="ECO:0000259" key="3">
    <source>
        <dbReference type="Pfam" id="PF25137"/>
    </source>
</evidence>
<dbReference type="GO" id="GO:0005739">
    <property type="term" value="C:mitochondrion"/>
    <property type="evidence" value="ECO:0007669"/>
    <property type="project" value="TreeGrafter"/>
</dbReference>
<dbReference type="CDD" id="cd08192">
    <property type="entry name" value="MAR-like"/>
    <property type="match status" value="1"/>
</dbReference>
<dbReference type="AlphaFoldDB" id="A0AAD7JHK5"/>
<dbReference type="InterPro" id="IPR039697">
    <property type="entry name" value="Alcohol_dehydrogenase_Fe"/>
</dbReference>
<keyword evidence="1" id="KW-0560">Oxidoreductase</keyword>
<proteinExistence type="predicted"/>
<dbReference type="Proteomes" id="UP001215280">
    <property type="component" value="Unassembled WGS sequence"/>
</dbReference>
<evidence type="ECO:0000313" key="4">
    <source>
        <dbReference type="EMBL" id="KAJ7763567.1"/>
    </source>
</evidence>
<evidence type="ECO:0000313" key="5">
    <source>
        <dbReference type="Proteomes" id="UP001215280"/>
    </source>
</evidence>
<protein>
    <submittedName>
        <fullName evidence="4">Fe-containing alcohol dehydrogenase</fullName>
    </submittedName>
</protein>
<reference evidence="4" key="1">
    <citation type="submission" date="2023-03" db="EMBL/GenBank/DDBJ databases">
        <title>Massive genome expansion in bonnet fungi (Mycena s.s.) driven by repeated elements and novel gene families across ecological guilds.</title>
        <authorList>
            <consortium name="Lawrence Berkeley National Laboratory"/>
            <person name="Harder C.B."/>
            <person name="Miyauchi S."/>
            <person name="Viragh M."/>
            <person name="Kuo A."/>
            <person name="Thoen E."/>
            <person name="Andreopoulos B."/>
            <person name="Lu D."/>
            <person name="Skrede I."/>
            <person name="Drula E."/>
            <person name="Henrissat B."/>
            <person name="Morin E."/>
            <person name="Kohler A."/>
            <person name="Barry K."/>
            <person name="LaButti K."/>
            <person name="Morin E."/>
            <person name="Salamov A."/>
            <person name="Lipzen A."/>
            <person name="Mereny Z."/>
            <person name="Hegedus B."/>
            <person name="Baldrian P."/>
            <person name="Stursova M."/>
            <person name="Weitz H."/>
            <person name="Taylor A."/>
            <person name="Grigoriev I.V."/>
            <person name="Nagy L.G."/>
            <person name="Martin F."/>
            <person name="Kauserud H."/>
        </authorList>
    </citation>
    <scope>NUCLEOTIDE SEQUENCE</scope>
    <source>
        <strain evidence="4">CBHHK188m</strain>
    </source>
</reference>
<dbReference type="Pfam" id="PF25137">
    <property type="entry name" value="ADH_Fe_C"/>
    <property type="match status" value="1"/>
</dbReference>
<evidence type="ECO:0000256" key="1">
    <source>
        <dbReference type="ARBA" id="ARBA00023002"/>
    </source>
</evidence>
<accession>A0AAD7JHK5</accession>
<feature type="domain" description="Alcohol dehydrogenase iron-type/glycerol dehydrogenase GldA" evidence="2">
    <location>
        <begin position="49"/>
        <end position="196"/>
    </location>
</feature>
<gene>
    <name evidence="4" type="ORF">DFH07DRAFT_1018260</name>
</gene>
<feature type="domain" description="Fe-containing alcohol dehydrogenase-like C-terminal" evidence="3">
    <location>
        <begin position="228"/>
        <end position="425"/>
    </location>
</feature>
<dbReference type="InterPro" id="IPR001670">
    <property type="entry name" value="ADH_Fe/GldA"/>
</dbReference>
<dbReference type="EMBL" id="JARJLG010000040">
    <property type="protein sequence ID" value="KAJ7763567.1"/>
    <property type="molecule type" value="Genomic_DNA"/>
</dbReference>
<dbReference type="Gene3D" id="3.40.50.1970">
    <property type="match status" value="1"/>
</dbReference>
<dbReference type="SUPFAM" id="SSF56796">
    <property type="entry name" value="Dehydroquinate synthase-like"/>
    <property type="match status" value="1"/>
</dbReference>
<keyword evidence="5" id="KW-1185">Reference proteome</keyword>
<dbReference type="InterPro" id="IPR056798">
    <property type="entry name" value="ADH_Fe_C"/>
</dbReference>
<dbReference type="Pfam" id="PF00465">
    <property type="entry name" value="Fe-ADH"/>
    <property type="match status" value="1"/>
</dbReference>
<comment type="caution">
    <text evidence="4">The sequence shown here is derived from an EMBL/GenBank/DDBJ whole genome shotgun (WGS) entry which is preliminary data.</text>
</comment>
<dbReference type="PANTHER" id="PTHR11496">
    <property type="entry name" value="ALCOHOL DEHYDROGENASE"/>
    <property type="match status" value="1"/>
</dbReference>